<gene>
    <name evidence="17" type="ORF">ACFSJH_15415</name>
</gene>
<name>A0ABW4YNN2_9BACL</name>
<keyword evidence="10" id="KW-0067">ATP-binding</keyword>
<keyword evidence="11 14" id="KW-1133">Transmembrane helix</keyword>
<accession>A0ABW4YNN2</accession>
<dbReference type="PANTHER" id="PTHR45528">
    <property type="entry name" value="SENSOR HISTIDINE KINASE CPXA"/>
    <property type="match status" value="1"/>
</dbReference>
<dbReference type="InterPro" id="IPR036890">
    <property type="entry name" value="HATPase_C_sf"/>
</dbReference>
<evidence type="ECO:0000256" key="10">
    <source>
        <dbReference type="ARBA" id="ARBA00022840"/>
    </source>
</evidence>
<dbReference type="InterPro" id="IPR050398">
    <property type="entry name" value="HssS/ArlS-like"/>
</dbReference>
<feature type="domain" description="HAMP" evidence="16">
    <location>
        <begin position="179"/>
        <end position="231"/>
    </location>
</feature>
<dbReference type="SUPFAM" id="SSF55874">
    <property type="entry name" value="ATPase domain of HSP90 chaperone/DNA topoisomerase II/histidine kinase"/>
    <property type="match status" value="1"/>
</dbReference>
<dbReference type="CDD" id="cd00082">
    <property type="entry name" value="HisKA"/>
    <property type="match status" value="1"/>
</dbReference>
<keyword evidence="13 14" id="KW-0472">Membrane</keyword>
<dbReference type="Pfam" id="PF00672">
    <property type="entry name" value="HAMP"/>
    <property type="match status" value="1"/>
</dbReference>
<evidence type="ECO:0000256" key="3">
    <source>
        <dbReference type="ARBA" id="ARBA00012438"/>
    </source>
</evidence>
<dbReference type="PANTHER" id="PTHR45528:SF1">
    <property type="entry name" value="SENSOR HISTIDINE KINASE CPXA"/>
    <property type="match status" value="1"/>
</dbReference>
<dbReference type="SMART" id="SM00388">
    <property type="entry name" value="HisKA"/>
    <property type="match status" value="1"/>
</dbReference>
<dbReference type="PROSITE" id="PS50885">
    <property type="entry name" value="HAMP"/>
    <property type="match status" value="1"/>
</dbReference>
<evidence type="ECO:0000256" key="12">
    <source>
        <dbReference type="ARBA" id="ARBA00023012"/>
    </source>
</evidence>
<keyword evidence="12" id="KW-0902">Two-component regulatory system</keyword>
<dbReference type="Gene3D" id="3.30.565.10">
    <property type="entry name" value="Histidine kinase-like ATPase, C-terminal domain"/>
    <property type="match status" value="1"/>
</dbReference>
<proteinExistence type="predicted"/>
<dbReference type="CDD" id="cd06225">
    <property type="entry name" value="HAMP"/>
    <property type="match status" value="1"/>
</dbReference>
<dbReference type="Pfam" id="PF00512">
    <property type="entry name" value="HisKA"/>
    <property type="match status" value="1"/>
</dbReference>
<dbReference type="RefSeq" id="WP_377773977.1">
    <property type="nucleotide sequence ID" value="NZ_JBHUHO010000034.1"/>
</dbReference>
<dbReference type="Proteomes" id="UP001597362">
    <property type="component" value="Unassembled WGS sequence"/>
</dbReference>
<evidence type="ECO:0000256" key="11">
    <source>
        <dbReference type="ARBA" id="ARBA00022989"/>
    </source>
</evidence>
<keyword evidence="5" id="KW-0597">Phosphoprotein</keyword>
<keyword evidence="9 17" id="KW-0418">Kinase</keyword>
<keyword evidence="7 14" id="KW-0812">Transmembrane</keyword>
<feature type="transmembrane region" description="Helical" evidence="14">
    <location>
        <begin position="6"/>
        <end position="28"/>
    </location>
</feature>
<dbReference type="SMART" id="SM00304">
    <property type="entry name" value="HAMP"/>
    <property type="match status" value="1"/>
</dbReference>
<dbReference type="SMART" id="SM00387">
    <property type="entry name" value="HATPase_c"/>
    <property type="match status" value="1"/>
</dbReference>
<evidence type="ECO:0000256" key="7">
    <source>
        <dbReference type="ARBA" id="ARBA00022692"/>
    </source>
</evidence>
<dbReference type="EC" id="2.7.13.3" evidence="3"/>
<feature type="domain" description="Histidine kinase" evidence="15">
    <location>
        <begin position="239"/>
        <end position="455"/>
    </location>
</feature>
<dbReference type="InterPro" id="IPR005467">
    <property type="entry name" value="His_kinase_dom"/>
</dbReference>
<protein>
    <recommendedName>
        <fullName evidence="3">histidine kinase</fullName>
        <ecNumber evidence="3">2.7.13.3</ecNumber>
    </recommendedName>
</protein>
<evidence type="ECO:0000259" key="15">
    <source>
        <dbReference type="PROSITE" id="PS50109"/>
    </source>
</evidence>
<dbReference type="InterPro" id="IPR004358">
    <property type="entry name" value="Sig_transdc_His_kin-like_C"/>
</dbReference>
<dbReference type="SUPFAM" id="SSF158472">
    <property type="entry name" value="HAMP domain-like"/>
    <property type="match status" value="1"/>
</dbReference>
<sequence length="457" mass="51770">MKSINIKIASFLTILLCVLEIVLLVYLLQTVLHSRFQEEVSRILRSGSNHRSVLEDHYSEETIKHIALMENNPDTGVVIMNVHRDIIGQSNNGVISELEKLDMDKLFQSPDQLVVKHWRTTPYLVSVHPYEAKQESGILILFQSTEALHSLDKELQKQFLIAGVFIFLIVVTLYILLTRVITRPLWNMRKATEQLSTGDYTVTIPVYSRDEIGQLAVTIQNLAYELQSLQQSRNDFLASVAHELGTPLTYLIGYVKVAQRPTTSPEQLQRYLTIIQEEAQRMTKLVQDLMELARLGEVHFSIKREVVSIPALLQQMEQMMSRQFEEKQVRLQVKTSEEIVVLGDPIRLQQVFTNLLDNALQHSHAGQTVTIAAEQSKEAVIFTVIDEGDGIAPEHVPFVFDRMYRVDQSRARHLGGAGLGLSIAKEIIQAHQGTIVVTSKVGRGTTFTVTLKRVKQV</sequence>
<comment type="subcellular location">
    <subcellularLocation>
        <location evidence="2">Cell membrane</location>
        <topology evidence="2">Multi-pass membrane protein</topology>
    </subcellularLocation>
</comment>
<dbReference type="Gene3D" id="1.10.287.130">
    <property type="match status" value="1"/>
</dbReference>
<evidence type="ECO:0000256" key="4">
    <source>
        <dbReference type="ARBA" id="ARBA00022475"/>
    </source>
</evidence>
<dbReference type="GO" id="GO:0016301">
    <property type="term" value="F:kinase activity"/>
    <property type="evidence" value="ECO:0007669"/>
    <property type="project" value="UniProtKB-KW"/>
</dbReference>
<dbReference type="InterPro" id="IPR003661">
    <property type="entry name" value="HisK_dim/P_dom"/>
</dbReference>
<dbReference type="InterPro" id="IPR003594">
    <property type="entry name" value="HATPase_dom"/>
</dbReference>
<evidence type="ECO:0000256" key="6">
    <source>
        <dbReference type="ARBA" id="ARBA00022679"/>
    </source>
</evidence>
<evidence type="ECO:0000256" key="9">
    <source>
        <dbReference type="ARBA" id="ARBA00022777"/>
    </source>
</evidence>
<dbReference type="InterPro" id="IPR003660">
    <property type="entry name" value="HAMP_dom"/>
</dbReference>
<keyword evidence="8" id="KW-0547">Nucleotide-binding</keyword>
<dbReference type="Gene3D" id="6.10.340.10">
    <property type="match status" value="1"/>
</dbReference>
<evidence type="ECO:0000256" key="5">
    <source>
        <dbReference type="ARBA" id="ARBA00022553"/>
    </source>
</evidence>
<evidence type="ECO:0000259" key="16">
    <source>
        <dbReference type="PROSITE" id="PS50885"/>
    </source>
</evidence>
<comment type="caution">
    <text evidence="17">The sequence shown here is derived from an EMBL/GenBank/DDBJ whole genome shotgun (WGS) entry which is preliminary data.</text>
</comment>
<dbReference type="PRINTS" id="PR00344">
    <property type="entry name" value="BCTRLSENSOR"/>
</dbReference>
<dbReference type="EMBL" id="JBHUHO010000034">
    <property type="protein sequence ID" value="MFD2117118.1"/>
    <property type="molecule type" value="Genomic_DNA"/>
</dbReference>
<keyword evidence="18" id="KW-1185">Reference proteome</keyword>
<evidence type="ECO:0000256" key="14">
    <source>
        <dbReference type="SAM" id="Phobius"/>
    </source>
</evidence>
<evidence type="ECO:0000256" key="13">
    <source>
        <dbReference type="ARBA" id="ARBA00023136"/>
    </source>
</evidence>
<dbReference type="Pfam" id="PF02518">
    <property type="entry name" value="HATPase_c"/>
    <property type="match status" value="1"/>
</dbReference>
<keyword evidence="4" id="KW-1003">Cell membrane</keyword>
<dbReference type="InterPro" id="IPR036097">
    <property type="entry name" value="HisK_dim/P_sf"/>
</dbReference>
<evidence type="ECO:0000256" key="2">
    <source>
        <dbReference type="ARBA" id="ARBA00004651"/>
    </source>
</evidence>
<dbReference type="SUPFAM" id="SSF47384">
    <property type="entry name" value="Homodimeric domain of signal transducing histidine kinase"/>
    <property type="match status" value="1"/>
</dbReference>
<evidence type="ECO:0000256" key="8">
    <source>
        <dbReference type="ARBA" id="ARBA00022741"/>
    </source>
</evidence>
<keyword evidence="6" id="KW-0808">Transferase</keyword>
<feature type="transmembrane region" description="Helical" evidence="14">
    <location>
        <begin position="159"/>
        <end position="177"/>
    </location>
</feature>
<dbReference type="PROSITE" id="PS50109">
    <property type="entry name" value="HIS_KIN"/>
    <property type="match status" value="1"/>
</dbReference>
<evidence type="ECO:0000256" key="1">
    <source>
        <dbReference type="ARBA" id="ARBA00000085"/>
    </source>
</evidence>
<evidence type="ECO:0000313" key="18">
    <source>
        <dbReference type="Proteomes" id="UP001597362"/>
    </source>
</evidence>
<comment type="catalytic activity">
    <reaction evidence="1">
        <text>ATP + protein L-histidine = ADP + protein N-phospho-L-histidine.</text>
        <dbReference type="EC" id="2.7.13.3"/>
    </reaction>
</comment>
<organism evidence="17 18">
    <name type="scientific">Paenibacillus yanchengensis</name>
    <dbReference type="NCBI Taxonomy" id="2035833"/>
    <lineage>
        <taxon>Bacteria</taxon>
        <taxon>Bacillati</taxon>
        <taxon>Bacillota</taxon>
        <taxon>Bacilli</taxon>
        <taxon>Bacillales</taxon>
        <taxon>Paenibacillaceae</taxon>
        <taxon>Paenibacillus</taxon>
    </lineage>
</organism>
<reference evidence="18" key="1">
    <citation type="journal article" date="2019" name="Int. J. Syst. Evol. Microbiol.">
        <title>The Global Catalogue of Microorganisms (GCM) 10K type strain sequencing project: providing services to taxonomists for standard genome sequencing and annotation.</title>
        <authorList>
            <consortium name="The Broad Institute Genomics Platform"/>
            <consortium name="The Broad Institute Genome Sequencing Center for Infectious Disease"/>
            <person name="Wu L."/>
            <person name="Ma J."/>
        </authorList>
    </citation>
    <scope>NUCLEOTIDE SEQUENCE [LARGE SCALE GENOMIC DNA]</scope>
    <source>
        <strain evidence="18">GH52</strain>
    </source>
</reference>
<evidence type="ECO:0000313" key="17">
    <source>
        <dbReference type="EMBL" id="MFD2117118.1"/>
    </source>
</evidence>